<name>A0A927RKE5_9ACTN</name>
<proteinExistence type="predicted"/>
<dbReference type="RefSeq" id="WP_192750725.1">
    <property type="nucleotide sequence ID" value="NZ_BAABJL010000052.1"/>
</dbReference>
<organism evidence="1 2">
    <name type="scientific">Actinopolymorpha pittospori</name>
    <dbReference type="NCBI Taxonomy" id="648752"/>
    <lineage>
        <taxon>Bacteria</taxon>
        <taxon>Bacillati</taxon>
        <taxon>Actinomycetota</taxon>
        <taxon>Actinomycetes</taxon>
        <taxon>Propionibacteriales</taxon>
        <taxon>Actinopolymorphaceae</taxon>
        <taxon>Actinopolymorpha</taxon>
    </lineage>
</organism>
<evidence type="ECO:0000313" key="2">
    <source>
        <dbReference type="Proteomes" id="UP000638648"/>
    </source>
</evidence>
<evidence type="ECO:0008006" key="3">
    <source>
        <dbReference type="Google" id="ProtNLM"/>
    </source>
</evidence>
<dbReference type="Proteomes" id="UP000638648">
    <property type="component" value="Unassembled WGS sequence"/>
</dbReference>
<dbReference type="EMBL" id="JADBEM010000001">
    <property type="protein sequence ID" value="MBE1606633.1"/>
    <property type="molecule type" value="Genomic_DNA"/>
</dbReference>
<comment type="caution">
    <text evidence="1">The sequence shown here is derived from an EMBL/GenBank/DDBJ whole genome shotgun (WGS) entry which is preliminary data.</text>
</comment>
<dbReference type="InterPro" id="IPR011009">
    <property type="entry name" value="Kinase-like_dom_sf"/>
</dbReference>
<protein>
    <recommendedName>
        <fullName evidence="3">Phosphotransferase enzyme family protein</fullName>
    </recommendedName>
</protein>
<dbReference type="AlphaFoldDB" id="A0A927RKE5"/>
<accession>A0A927RKE5</accession>
<evidence type="ECO:0000313" key="1">
    <source>
        <dbReference type="EMBL" id="MBE1606633.1"/>
    </source>
</evidence>
<dbReference type="SUPFAM" id="SSF56112">
    <property type="entry name" value="Protein kinase-like (PK-like)"/>
    <property type="match status" value="1"/>
</dbReference>
<reference evidence="1" key="1">
    <citation type="submission" date="2020-10" db="EMBL/GenBank/DDBJ databases">
        <title>Sequencing the genomes of 1000 actinobacteria strains.</title>
        <authorList>
            <person name="Klenk H.-P."/>
        </authorList>
    </citation>
    <scope>NUCLEOTIDE SEQUENCE</scope>
    <source>
        <strain evidence="1">DSM 45354</strain>
    </source>
</reference>
<keyword evidence="2" id="KW-1185">Reference proteome</keyword>
<gene>
    <name evidence="1" type="ORF">HEB94_003481</name>
</gene>
<sequence length="378" mass="40724">MPTSTNAVPEVEKLLSASFGVPVAIATVEHQSPWAVLRAILADPAPGLPASVVVKWLREHPNDVRTDPRQVSTERAALEFLAELGFGLAPRLLASDLAARVLVLEDLAPRVPLPEPLLRDGMKGTLGGLTAFARALGELCAVTAGHEERYVGRRAVFGPAERLTDRWESLGPVWKETGPLLASLGFGVPPAAERDLALVRTTLAEPGPFLAFTNGDPEPNNFLVHDGAESNGRIIDFEFAGYVHALFNAAWIHVPGPAWITVADPAEYDLEDAFRLALCAAVPEAADDGLFGLGMSAACVARAVRRLNRFRLLDGRAPGDNSRVQMVATLESAADIAEHHRCLPDLRGWVRDVAGMLRRRWPDADVDLASMPAYTPRG</sequence>